<gene>
    <name evidence="2" type="ORF">LCGC14_2955750</name>
</gene>
<organism evidence="2">
    <name type="scientific">marine sediment metagenome</name>
    <dbReference type="NCBI Taxonomy" id="412755"/>
    <lineage>
        <taxon>unclassified sequences</taxon>
        <taxon>metagenomes</taxon>
        <taxon>ecological metagenomes</taxon>
    </lineage>
</organism>
<comment type="caution">
    <text evidence="2">The sequence shown here is derived from an EMBL/GenBank/DDBJ whole genome shotgun (WGS) entry which is preliminary data.</text>
</comment>
<sequence length="113" mass="12840">MKRVIIESPYATDTPEGIERNLRYLRSAMRDCLLRGESPFASHGLYTQPGVLDDKIPKEREHGIQAGFAWREVADLTVVYDDLGVSKGMQYGIFHAEQFGRPIEIRQLGGEWS</sequence>
<dbReference type="EMBL" id="LAZR01059694">
    <property type="protein sequence ID" value="KKK67270.1"/>
    <property type="molecule type" value="Genomic_DNA"/>
</dbReference>
<proteinExistence type="predicted"/>
<accession>A0A0F8Y117</accession>
<feature type="domain" description="DUF7768" evidence="1">
    <location>
        <begin position="2"/>
        <end position="105"/>
    </location>
</feature>
<dbReference type="Pfam" id="PF24963">
    <property type="entry name" value="DUF7768"/>
    <property type="match status" value="1"/>
</dbReference>
<reference evidence="2" key="1">
    <citation type="journal article" date="2015" name="Nature">
        <title>Complex archaea that bridge the gap between prokaryotes and eukaryotes.</title>
        <authorList>
            <person name="Spang A."/>
            <person name="Saw J.H."/>
            <person name="Jorgensen S.L."/>
            <person name="Zaremba-Niedzwiedzka K."/>
            <person name="Martijn J."/>
            <person name="Lind A.E."/>
            <person name="van Eijk R."/>
            <person name="Schleper C."/>
            <person name="Guy L."/>
            <person name="Ettema T.J."/>
        </authorList>
    </citation>
    <scope>NUCLEOTIDE SEQUENCE</scope>
</reference>
<protein>
    <recommendedName>
        <fullName evidence="1">DUF7768 domain-containing protein</fullName>
    </recommendedName>
</protein>
<evidence type="ECO:0000259" key="1">
    <source>
        <dbReference type="Pfam" id="PF24963"/>
    </source>
</evidence>
<evidence type="ECO:0000313" key="2">
    <source>
        <dbReference type="EMBL" id="KKK67270.1"/>
    </source>
</evidence>
<name>A0A0F8Y117_9ZZZZ</name>
<dbReference type="AlphaFoldDB" id="A0A0F8Y117"/>
<dbReference type="InterPro" id="IPR056670">
    <property type="entry name" value="DUF7768"/>
</dbReference>